<feature type="non-terminal residue" evidence="1">
    <location>
        <position position="1"/>
    </location>
</feature>
<name>X1I685_9ZZZZ</name>
<comment type="caution">
    <text evidence="1">The sequence shown here is derived from an EMBL/GenBank/DDBJ whole genome shotgun (WGS) entry which is preliminary data.</text>
</comment>
<sequence>TETIDMGRRQLNIEDLQLALSWLRFSGLTGLVL</sequence>
<dbReference type="AlphaFoldDB" id="X1I685"/>
<reference evidence="1" key="1">
    <citation type="journal article" date="2014" name="Front. Microbiol.">
        <title>High frequency of phylogenetically diverse reductive dehalogenase-homologous genes in deep subseafloor sedimentary metagenomes.</title>
        <authorList>
            <person name="Kawai M."/>
            <person name="Futagami T."/>
            <person name="Toyoda A."/>
            <person name="Takaki Y."/>
            <person name="Nishi S."/>
            <person name="Hori S."/>
            <person name="Arai W."/>
            <person name="Tsubouchi T."/>
            <person name="Morono Y."/>
            <person name="Uchiyama I."/>
            <person name="Ito T."/>
            <person name="Fujiyama A."/>
            <person name="Inagaki F."/>
            <person name="Takami H."/>
        </authorList>
    </citation>
    <scope>NUCLEOTIDE SEQUENCE</scope>
    <source>
        <strain evidence="1">Expedition CK06-06</strain>
    </source>
</reference>
<evidence type="ECO:0000313" key="1">
    <source>
        <dbReference type="EMBL" id="GAH77217.1"/>
    </source>
</evidence>
<gene>
    <name evidence="1" type="ORF">S03H2_65942</name>
</gene>
<organism evidence="1">
    <name type="scientific">marine sediment metagenome</name>
    <dbReference type="NCBI Taxonomy" id="412755"/>
    <lineage>
        <taxon>unclassified sequences</taxon>
        <taxon>metagenomes</taxon>
        <taxon>ecological metagenomes</taxon>
    </lineage>
</organism>
<proteinExistence type="predicted"/>
<protein>
    <submittedName>
        <fullName evidence="1">Uncharacterized protein</fullName>
    </submittedName>
</protein>
<dbReference type="EMBL" id="BARU01042998">
    <property type="protein sequence ID" value="GAH77217.1"/>
    <property type="molecule type" value="Genomic_DNA"/>
</dbReference>
<accession>X1I685</accession>